<dbReference type="InterPro" id="IPR004860">
    <property type="entry name" value="LAGLIDADG_dom"/>
</dbReference>
<accession>A0A1G2KSY3</accession>
<dbReference type="SUPFAM" id="SSF55608">
    <property type="entry name" value="Homing endonucleases"/>
    <property type="match status" value="1"/>
</dbReference>
<dbReference type="PANTHER" id="PTHR47539">
    <property type="entry name" value="PENTATRICOPEPTIDE REPEAT-CONTAINING PROTEIN OTP51, CHLOROPLASTIC"/>
    <property type="match status" value="1"/>
</dbReference>
<dbReference type="GO" id="GO:0000373">
    <property type="term" value="P:Group II intron splicing"/>
    <property type="evidence" value="ECO:0007669"/>
    <property type="project" value="TreeGrafter"/>
</dbReference>
<dbReference type="EMBL" id="MHQL01000030">
    <property type="protein sequence ID" value="OHA02568.1"/>
    <property type="molecule type" value="Genomic_DNA"/>
</dbReference>
<dbReference type="Pfam" id="PF03161">
    <property type="entry name" value="LAGLIDADG_2"/>
    <property type="match status" value="1"/>
</dbReference>
<dbReference type="Proteomes" id="UP000177811">
    <property type="component" value="Unassembled WGS sequence"/>
</dbReference>
<dbReference type="InterPro" id="IPR052500">
    <property type="entry name" value="Chloro/Mito_RNA_Process"/>
</dbReference>
<dbReference type="Gene3D" id="3.10.28.10">
    <property type="entry name" value="Homing endonucleases"/>
    <property type="match status" value="2"/>
</dbReference>
<name>A0A1G2KSY3_9BACT</name>
<evidence type="ECO:0000259" key="1">
    <source>
        <dbReference type="Pfam" id="PF03161"/>
    </source>
</evidence>
<sequence>MGNTVGSLTQLQRSVVIGSLLGDGYLRIVRGRNNAFLEVNHGLKQKPYVDWKYSILRSISRSAPKARKGNGKRIAYRFTTRQHPELTEFLRVFYQGGQKSVPAIELDPLAIAVWFMDDGSRCRDADVYLNTQQFDLEGQKRCMALLSGFGIESTLNRDKQYWRIRIKKSSLPKFWALITPYIIPSMNYKVGYNPVETYRESDRVTM</sequence>
<dbReference type="GO" id="GO:0045292">
    <property type="term" value="P:mRNA cis splicing, via spliceosome"/>
    <property type="evidence" value="ECO:0007669"/>
    <property type="project" value="TreeGrafter"/>
</dbReference>
<dbReference type="GO" id="GO:0048564">
    <property type="term" value="P:photosystem I assembly"/>
    <property type="evidence" value="ECO:0007669"/>
    <property type="project" value="TreeGrafter"/>
</dbReference>
<dbReference type="AlphaFoldDB" id="A0A1G2KSY3"/>
<dbReference type="GO" id="GO:0004519">
    <property type="term" value="F:endonuclease activity"/>
    <property type="evidence" value="ECO:0007669"/>
    <property type="project" value="InterPro"/>
</dbReference>
<feature type="domain" description="Homing endonuclease LAGLIDADG" evidence="1">
    <location>
        <begin position="13"/>
        <end position="174"/>
    </location>
</feature>
<dbReference type="InterPro" id="IPR027434">
    <property type="entry name" value="Homing_endonucl"/>
</dbReference>
<evidence type="ECO:0000313" key="3">
    <source>
        <dbReference type="Proteomes" id="UP000177811"/>
    </source>
</evidence>
<reference evidence="2 3" key="1">
    <citation type="journal article" date="2016" name="Nat. Commun.">
        <title>Thousands of microbial genomes shed light on interconnected biogeochemical processes in an aquifer system.</title>
        <authorList>
            <person name="Anantharaman K."/>
            <person name="Brown C.T."/>
            <person name="Hug L.A."/>
            <person name="Sharon I."/>
            <person name="Castelle C.J."/>
            <person name="Probst A.J."/>
            <person name="Thomas B.C."/>
            <person name="Singh A."/>
            <person name="Wilkins M.J."/>
            <person name="Karaoz U."/>
            <person name="Brodie E.L."/>
            <person name="Williams K.H."/>
            <person name="Hubbard S.S."/>
            <person name="Banfield J.F."/>
        </authorList>
    </citation>
    <scope>NUCLEOTIDE SEQUENCE [LARGE SCALE GENOMIC DNA]</scope>
</reference>
<organism evidence="2 3">
    <name type="scientific">Candidatus Sungbacteria bacterium RIFCSPHIGHO2_02_FULL_51_29</name>
    <dbReference type="NCBI Taxonomy" id="1802273"/>
    <lineage>
        <taxon>Bacteria</taxon>
        <taxon>Candidatus Sungiibacteriota</taxon>
    </lineage>
</organism>
<evidence type="ECO:0000313" key="2">
    <source>
        <dbReference type="EMBL" id="OHA02568.1"/>
    </source>
</evidence>
<gene>
    <name evidence="2" type="ORF">A3C16_01320</name>
</gene>
<comment type="caution">
    <text evidence="2">The sequence shown here is derived from an EMBL/GenBank/DDBJ whole genome shotgun (WGS) entry which is preliminary data.</text>
</comment>
<protein>
    <recommendedName>
        <fullName evidence="1">Homing endonuclease LAGLIDADG domain-containing protein</fullName>
    </recommendedName>
</protein>
<dbReference type="PANTHER" id="PTHR47539:SF1">
    <property type="entry name" value="PENTATRICOPEPTIDE REPEAT-CONTAINING PROTEIN OTP51, CHLOROPLASTIC"/>
    <property type="match status" value="1"/>
</dbReference>
<proteinExistence type="predicted"/>